<keyword evidence="3" id="KW-1185">Reference proteome</keyword>
<sequence length="339" mass="36120">MLFKKFASLLTFCLAVFGAGEPDNAISTLYQFPHGSWLENLEMGPSSSILATRLDIPAVYQIIPPQAQCGPGAGIISAKLIQSFPSATGALGIAEYRKNHFAVITGNYSLETHDSTVGSYAVWDVRFWGAGLNHVTAKKITDIPEAGFPNGMTVINKGSGTLLIGDSWNGTVYRLDPDTGHYEVVLEDETMKPPPGENLGLNGIHTVNVGHETFLYYTNSLKETLGRVRINSVSGRATGPYTTLATGVWGDDFTYDRVTGDIYVAGNFENIITKLNREGSTEGIIGAENQLTVAGATSVLLGGESDRILYVATSGALAAPVNGTITEGAKIVAIKIEQL</sequence>
<dbReference type="PANTHER" id="PTHR42060:SF1">
    <property type="entry name" value="NHL REPEAT-CONTAINING PROTEIN"/>
    <property type="match status" value="1"/>
</dbReference>
<proteinExistence type="predicted"/>
<dbReference type="EMBL" id="CDHK01000005">
    <property type="protein sequence ID" value="CEJ57314.1"/>
    <property type="molecule type" value="Genomic_DNA"/>
</dbReference>
<dbReference type="STRING" id="104259.A0A0F7TL23"/>
<protein>
    <recommendedName>
        <fullName evidence="4">SMP-30/Gluconolactonase/LRE-like region domain-containing protein</fullName>
    </recommendedName>
</protein>
<dbReference type="InterPro" id="IPR052998">
    <property type="entry name" value="Hetero-Diels-Alderase-like"/>
</dbReference>
<evidence type="ECO:0000313" key="2">
    <source>
        <dbReference type="EMBL" id="CEJ57314.1"/>
    </source>
</evidence>
<dbReference type="SUPFAM" id="SSF63829">
    <property type="entry name" value="Calcium-dependent phosphotriesterase"/>
    <property type="match status" value="1"/>
</dbReference>
<evidence type="ECO:0000313" key="3">
    <source>
        <dbReference type="Proteomes" id="UP000042958"/>
    </source>
</evidence>
<feature type="chain" id="PRO_5002522472" description="SMP-30/Gluconolactonase/LRE-like region domain-containing protein" evidence="1">
    <location>
        <begin position="19"/>
        <end position="339"/>
    </location>
</feature>
<reference evidence="3" key="1">
    <citation type="journal article" date="2015" name="Genome Announc.">
        <title>Draft genome sequence of the fungus Penicillium brasilianum MG11.</title>
        <authorList>
            <person name="Horn F."/>
            <person name="Linde J."/>
            <person name="Mattern D.J."/>
            <person name="Walther G."/>
            <person name="Guthke R."/>
            <person name="Brakhage A.A."/>
            <person name="Valiante V."/>
        </authorList>
    </citation>
    <scope>NUCLEOTIDE SEQUENCE [LARGE SCALE GENOMIC DNA]</scope>
    <source>
        <strain evidence="3">MG11</strain>
    </source>
</reference>
<dbReference type="OrthoDB" id="9977941at2759"/>
<organism evidence="2 3">
    <name type="scientific">Penicillium brasilianum</name>
    <dbReference type="NCBI Taxonomy" id="104259"/>
    <lineage>
        <taxon>Eukaryota</taxon>
        <taxon>Fungi</taxon>
        <taxon>Dikarya</taxon>
        <taxon>Ascomycota</taxon>
        <taxon>Pezizomycotina</taxon>
        <taxon>Eurotiomycetes</taxon>
        <taxon>Eurotiomycetidae</taxon>
        <taxon>Eurotiales</taxon>
        <taxon>Aspergillaceae</taxon>
        <taxon>Penicillium</taxon>
    </lineage>
</organism>
<dbReference type="InterPro" id="IPR011042">
    <property type="entry name" value="6-blade_b-propeller_TolB-like"/>
</dbReference>
<dbReference type="Gene3D" id="2.120.10.30">
    <property type="entry name" value="TolB, C-terminal domain"/>
    <property type="match status" value="1"/>
</dbReference>
<gene>
    <name evidence="2" type="ORF">PMG11_06011</name>
</gene>
<dbReference type="Proteomes" id="UP000042958">
    <property type="component" value="Unassembled WGS sequence"/>
</dbReference>
<evidence type="ECO:0008006" key="4">
    <source>
        <dbReference type="Google" id="ProtNLM"/>
    </source>
</evidence>
<evidence type="ECO:0000256" key="1">
    <source>
        <dbReference type="SAM" id="SignalP"/>
    </source>
</evidence>
<keyword evidence="1" id="KW-0732">Signal</keyword>
<accession>A0A0F7TL23</accession>
<dbReference type="AlphaFoldDB" id="A0A0F7TL23"/>
<feature type="signal peptide" evidence="1">
    <location>
        <begin position="1"/>
        <end position="18"/>
    </location>
</feature>
<name>A0A0F7TL23_PENBI</name>
<dbReference type="PANTHER" id="PTHR42060">
    <property type="entry name" value="NHL REPEAT-CONTAINING PROTEIN-RELATED"/>
    <property type="match status" value="1"/>
</dbReference>